<evidence type="ECO:0000313" key="1">
    <source>
        <dbReference type="EMBL" id="CAK0827348.1"/>
    </source>
</evidence>
<dbReference type="InterPro" id="IPR043502">
    <property type="entry name" value="DNA/RNA_pol_sf"/>
</dbReference>
<evidence type="ECO:0008006" key="3">
    <source>
        <dbReference type="Google" id="ProtNLM"/>
    </source>
</evidence>
<organism evidence="1 2">
    <name type="scientific">Prorocentrum cordatum</name>
    <dbReference type="NCBI Taxonomy" id="2364126"/>
    <lineage>
        <taxon>Eukaryota</taxon>
        <taxon>Sar</taxon>
        <taxon>Alveolata</taxon>
        <taxon>Dinophyceae</taxon>
        <taxon>Prorocentrales</taxon>
        <taxon>Prorocentraceae</taxon>
        <taxon>Prorocentrum</taxon>
    </lineage>
</organism>
<protein>
    <recommendedName>
        <fullName evidence="3">Reverse transcriptase domain-containing protein</fullName>
    </recommendedName>
</protein>
<gene>
    <name evidence="1" type="ORF">PCOR1329_LOCUS26921</name>
</gene>
<name>A0ABN9S679_9DINO</name>
<dbReference type="SUPFAM" id="SSF56672">
    <property type="entry name" value="DNA/RNA polymerases"/>
    <property type="match status" value="1"/>
</dbReference>
<dbReference type="EMBL" id="CAUYUJ010009657">
    <property type="protein sequence ID" value="CAK0827348.1"/>
    <property type="molecule type" value="Genomic_DNA"/>
</dbReference>
<comment type="caution">
    <text evidence="1">The sequence shown here is derived from an EMBL/GenBank/DDBJ whole genome shotgun (WGS) entry which is preliminary data.</text>
</comment>
<evidence type="ECO:0000313" key="2">
    <source>
        <dbReference type="Proteomes" id="UP001189429"/>
    </source>
</evidence>
<sequence>MRRQSAGQRSAAGHIWDSIVALGPEPDEHRYDISDPNGALRELLAGSTLRPDNSGPTTPYVPDLVSWPDVSQPPAPLLGLLGERGPAALRKWRRHVLRDSDEARQLRGGACPQGPCTDLALLRSPVDCASFRGAMVERRMLVFSPAHGRRGNMGIFSVPKKSGRLRVIFDARLANCAFADAPRARLPSASAWGRLETGGARISATSADLDAAFYHVQVPEGMGEYFALPSIAAKYLAPLGITVAGMTGEDLVLPQVVVLPMGFSWVLHLCQTVPQTSLCRAGFSPEALALDGHCGRQFSDDPASVVGAGYVDNYFVLGGSAKQVGQRLQAVTDDLVRHGHAVHELQAHSQDRDFLGLSLREGRWLSPRTRNIWRLRAAIRAATRRQAISGFLLRVLAGHITWALLLRRELLCILNATYA</sequence>
<reference evidence="1" key="1">
    <citation type="submission" date="2023-10" db="EMBL/GenBank/DDBJ databases">
        <authorList>
            <person name="Chen Y."/>
            <person name="Shah S."/>
            <person name="Dougan E. K."/>
            <person name="Thang M."/>
            <person name="Chan C."/>
        </authorList>
    </citation>
    <scope>NUCLEOTIDE SEQUENCE [LARGE SCALE GENOMIC DNA]</scope>
</reference>
<keyword evidence="2" id="KW-1185">Reference proteome</keyword>
<proteinExistence type="predicted"/>
<accession>A0ABN9S679</accession>
<dbReference type="Proteomes" id="UP001189429">
    <property type="component" value="Unassembled WGS sequence"/>
</dbReference>